<sequence length="46" mass="4835">WVSRWVSTPMTASTTSASMGIGLVLPVGSGSTSAPAWVEVTEWHIC</sequence>
<dbReference type="EMBL" id="CADCUO010000017">
    <property type="protein sequence ID" value="CAA9373284.1"/>
    <property type="molecule type" value="Genomic_DNA"/>
</dbReference>
<evidence type="ECO:0000313" key="1">
    <source>
        <dbReference type="EMBL" id="CAA9373284.1"/>
    </source>
</evidence>
<name>A0A6J4MZ75_9ACTN</name>
<reference evidence="1" key="1">
    <citation type="submission" date="2020-02" db="EMBL/GenBank/DDBJ databases">
        <authorList>
            <person name="Meier V. D."/>
        </authorList>
    </citation>
    <scope>NUCLEOTIDE SEQUENCE</scope>
    <source>
        <strain evidence="1">AVDCRST_MAG75</strain>
    </source>
</reference>
<feature type="non-terminal residue" evidence="1">
    <location>
        <position position="46"/>
    </location>
</feature>
<proteinExistence type="predicted"/>
<protein>
    <submittedName>
        <fullName evidence="1">Uncharacterized protein</fullName>
    </submittedName>
</protein>
<gene>
    <name evidence="1" type="ORF">AVDCRST_MAG75-278</name>
</gene>
<organism evidence="1">
    <name type="scientific">uncultured Propionibacteriaceae bacterium</name>
    <dbReference type="NCBI Taxonomy" id="257457"/>
    <lineage>
        <taxon>Bacteria</taxon>
        <taxon>Bacillati</taxon>
        <taxon>Actinomycetota</taxon>
        <taxon>Actinomycetes</taxon>
        <taxon>Propionibacteriales</taxon>
        <taxon>Propionibacteriaceae</taxon>
        <taxon>environmental samples</taxon>
    </lineage>
</organism>
<accession>A0A6J4MZ75</accession>
<feature type="non-terminal residue" evidence="1">
    <location>
        <position position="1"/>
    </location>
</feature>
<dbReference type="AlphaFoldDB" id="A0A6J4MZ75"/>